<gene>
    <name evidence="2" type="ORF">TVAG_437250</name>
</gene>
<dbReference type="AlphaFoldDB" id="A2DFH1"/>
<proteinExistence type="predicted"/>
<reference evidence="2" key="2">
    <citation type="journal article" date="2007" name="Science">
        <title>Draft genome sequence of the sexually transmitted pathogen Trichomonas vaginalis.</title>
        <authorList>
            <person name="Carlton J.M."/>
            <person name="Hirt R.P."/>
            <person name="Silva J.C."/>
            <person name="Delcher A.L."/>
            <person name="Schatz M."/>
            <person name="Zhao Q."/>
            <person name="Wortman J.R."/>
            <person name="Bidwell S.L."/>
            <person name="Alsmark U.C.M."/>
            <person name="Besteiro S."/>
            <person name="Sicheritz-Ponten T."/>
            <person name="Noel C.J."/>
            <person name="Dacks J.B."/>
            <person name="Foster P.G."/>
            <person name="Simillion C."/>
            <person name="Van de Peer Y."/>
            <person name="Miranda-Saavedra D."/>
            <person name="Barton G.J."/>
            <person name="Westrop G.D."/>
            <person name="Mueller S."/>
            <person name="Dessi D."/>
            <person name="Fiori P.L."/>
            <person name="Ren Q."/>
            <person name="Paulsen I."/>
            <person name="Zhang H."/>
            <person name="Bastida-Corcuera F.D."/>
            <person name="Simoes-Barbosa A."/>
            <person name="Brown M.T."/>
            <person name="Hayes R.D."/>
            <person name="Mukherjee M."/>
            <person name="Okumura C.Y."/>
            <person name="Schneider R."/>
            <person name="Smith A.J."/>
            <person name="Vanacova S."/>
            <person name="Villalvazo M."/>
            <person name="Haas B.J."/>
            <person name="Pertea M."/>
            <person name="Feldblyum T.V."/>
            <person name="Utterback T.R."/>
            <person name="Shu C.L."/>
            <person name="Osoegawa K."/>
            <person name="de Jong P.J."/>
            <person name="Hrdy I."/>
            <person name="Horvathova L."/>
            <person name="Zubacova Z."/>
            <person name="Dolezal P."/>
            <person name="Malik S.B."/>
            <person name="Logsdon J.M. Jr."/>
            <person name="Henze K."/>
            <person name="Gupta A."/>
            <person name="Wang C.C."/>
            <person name="Dunne R.L."/>
            <person name="Upcroft J.A."/>
            <person name="Upcroft P."/>
            <person name="White O."/>
            <person name="Salzberg S.L."/>
            <person name="Tang P."/>
            <person name="Chiu C.-H."/>
            <person name="Lee Y.-S."/>
            <person name="Embley T.M."/>
            <person name="Coombs G.H."/>
            <person name="Mottram J.C."/>
            <person name="Tachezy J."/>
            <person name="Fraser-Liggett C.M."/>
            <person name="Johnson P.J."/>
        </authorList>
    </citation>
    <scope>NUCLEOTIDE SEQUENCE [LARGE SCALE GENOMIC DNA]</scope>
    <source>
        <strain evidence="2">G3</strain>
    </source>
</reference>
<dbReference type="VEuPathDB" id="TrichDB:TVAG_437250"/>
<evidence type="ECO:0000313" key="2">
    <source>
        <dbReference type="EMBL" id="EAY20899.1"/>
    </source>
</evidence>
<dbReference type="KEGG" id="tva:5466446"/>
<feature type="region of interest" description="Disordered" evidence="1">
    <location>
        <begin position="124"/>
        <end position="165"/>
    </location>
</feature>
<feature type="compositionally biased region" description="Polar residues" evidence="1">
    <location>
        <begin position="126"/>
        <end position="153"/>
    </location>
</feature>
<dbReference type="RefSeq" id="XP_001581885.1">
    <property type="nucleotide sequence ID" value="XM_001581835.1"/>
</dbReference>
<accession>A2DFH1</accession>
<reference evidence="2" key="1">
    <citation type="submission" date="2006-10" db="EMBL/GenBank/DDBJ databases">
        <authorList>
            <person name="Amadeo P."/>
            <person name="Zhao Q."/>
            <person name="Wortman J."/>
            <person name="Fraser-Liggett C."/>
            <person name="Carlton J."/>
        </authorList>
    </citation>
    <scope>NUCLEOTIDE SEQUENCE</scope>
    <source>
        <strain evidence="2">G3</strain>
    </source>
</reference>
<dbReference type="Proteomes" id="UP000001542">
    <property type="component" value="Unassembled WGS sequence"/>
</dbReference>
<evidence type="ECO:0000313" key="3">
    <source>
        <dbReference type="Proteomes" id="UP000001542"/>
    </source>
</evidence>
<sequence>MGKKALLRPRIAQVNRSSNGNVYGSIICLGKNSKTLHTERFDTFIGHPGQTAYPIGTDYSQACRNLLQYYWTPESTSLQRISDVAVQIGPPAITQEQLLQQASLPTTETEQLHLPELVPDDFEPFNQPSFNSTIPGPQTQSSDLAIPSEQNPFSDIPKSDNDDNISNDFDFDYSWF</sequence>
<protein>
    <submittedName>
        <fullName evidence="2">Uncharacterized protein</fullName>
    </submittedName>
</protein>
<dbReference type="EMBL" id="DS113194">
    <property type="protein sequence ID" value="EAY20899.1"/>
    <property type="molecule type" value="Genomic_DNA"/>
</dbReference>
<dbReference type="InParanoid" id="A2DFH1"/>
<organism evidence="2 3">
    <name type="scientific">Trichomonas vaginalis (strain ATCC PRA-98 / G3)</name>
    <dbReference type="NCBI Taxonomy" id="412133"/>
    <lineage>
        <taxon>Eukaryota</taxon>
        <taxon>Metamonada</taxon>
        <taxon>Parabasalia</taxon>
        <taxon>Trichomonadida</taxon>
        <taxon>Trichomonadidae</taxon>
        <taxon>Trichomonas</taxon>
    </lineage>
</organism>
<name>A2DFH1_TRIV3</name>
<keyword evidence="3" id="KW-1185">Reference proteome</keyword>
<evidence type="ECO:0000256" key="1">
    <source>
        <dbReference type="SAM" id="MobiDB-lite"/>
    </source>
</evidence>
<dbReference type="VEuPathDB" id="TrichDB:TVAGG3_0564820"/>